<dbReference type="InterPro" id="IPR036397">
    <property type="entry name" value="RNaseH_sf"/>
</dbReference>
<evidence type="ECO:0000313" key="3">
    <source>
        <dbReference type="Proteomes" id="UP001358586"/>
    </source>
</evidence>
<sequence>MKKEEKGIAWSAPEIIKVSFSWARQYDSSHCGYQCIIHSPGSRATLEGTWVHLFTDRLVANDNGNASNGGVLRDHHENWILEFNRYLGRCTVFEAELWDILNGLPVLLSKWFKRETIQSDNLEVIRVLHDDMIIDT</sequence>
<proteinExistence type="predicted"/>
<dbReference type="PANTHER" id="PTHR47723:SF19">
    <property type="entry name" value="POLYNUCLEOTIDYL TRANSFERASE, RIBONUCLEASE H-LIKE SUPERFAMILY PROTEIN"/>
    <property type="match status" value="1"/>
</dbReference>
<accession>A0ABR0PBX9</accession>
<keyword evidence="3" id="KW-1185">Reference proteome</keyword>
<dbReference type="PANTHER" id="PTHR47723">
    <property type="entry name" value="OS05G0353850 PROTEIN"/>
    <property type="match status" value="1"/>
</dbReference>
<gene>
    <name evidence="2" type="ORF">PVK06_023624</name>
</gene>
<dbReference type="Proteomes" id="UP001358586">
    <property type="component" value="Chromosome 7"/>
</dbReference>
<organism evidence="2 3">
    <name type="scientific">Gossypium arboreum</name>
    <name type="common">Tree cotton</name>
    <name type="synonym">Gossypium nanking</name>
    <dbReference type="NCBI Taxonomy" id="29729"/>
    <lineage>
        <taxon>Eukaryota</taxon>
        <taxon>Viridiplantae</taxon>
        <taxon>Streptophyta</taxon>
        <taxon>Embryophyta</taxon>
        <taxon>Tracheophyta</taxon>
        <taxon>Spermatophyta</taxon>
        <taxon>Magnoliopsida</taxon>
        <taxon>eudicotyledons</taxon>
        <taxon>Gunneridae</taxon>
        <taxon>Pentapetalae</taxon>
        <taxon>rosids</taxon>
        <taxon>malvids</taxon>
        <taxon>Malvales</taxon>
        <taxon>Malvaceae</taxon>
        <taxon>Malvoideae</taxon>
        <taxon>Gossypium</taxon>
    </lineage>
</organism>
<dbReference type="InterPro" id="IPR044730">
    <property type="entry name" value="RNase_H-like_dom_plant"/>
</dbReference>
<dbReference type="Pfam" id="PF13456">
    <property type="entry name" value="RVT_3"/>
    <property type="match status" value="1"/>
</dbReference>
<reference evidence="2 3" key="1">
    <citation type="submission" date="2023-03" db="EMBL/GenBank/DDBJ databases">
        <title>WGS of Gossypium arboreum.</title>
        <authorList>
            <person name="Yu D."/>
        </authorList>
    </citation>
    <scope>NUCLEOTIDE SEQUENCE [LARGE SCALE GENOMIC DNA]</scope>
    <source>
        <tissue evidence="2">Leaf</tissue>
    </source>
</reference>
<dbReference type="EMBL" id="JARKNE010000007">
    <property type="protein sequence ID" value="KAK5818680.1"/>
    <property type="molecule type" value="Genomic_DNA"/>
</dbReference>
<feature type="domain" description="RNase H type-1" evidence="1">
    <location>
        <begin position="60"/>
        <end position="129"/>
    </location>
</feature>
<dbReference type="InterPro" id="IPR012337">
    <property type="entry name" value="RNaseH-like_sf"/>
</dbReference>
<dbReference type="InterPro" id="IPR002156">
    <property type="entry name" value="RNaseH_domain"/>
</dbReference>
<comment type="caution">
    <text evidence="2">The sequence shown here is derived from an EMBL/GenBank/DDBJ whole genome shotgun (WGS) entry which is preliminary data.</text>
</comment>
<dbReference type="SUPFAM" id="SSF53098">
    <property type="entry name" value="Ribonuclease H-like"/>
    <property type="match status" value="1"/>
</dbReference>
<dbReference type="CDD" id="cd06222">
    <property type="entry name" value="RNase_H_like"/>
    <property type="match status" value="1"/>
</dbReference>
<name>A0ABR0PBX9_GOSAR</name>
<dbReference type="InterPro" id="IPR053151">
    <property type="entry name" value="RNase_H-like"/>
</dbReference>
<dbReference type="Gene3D" id="3.30.420.10">
    <property type="entry name" value="Ribonuclease H-like superfamily/Ribonuclease H"/>
    <property type="match status" value="1"/>
</dbReference>
<evidence type="ECO:0000259" key="1">
    <source>
        <dbReference type="Pfam" id="PF13456"/>
    </source>
</evidence>
<protein>
    <recommendedName>
        <fullName evidence="1">RNase H type-1 domain-containing protein</fullName>
    </recommendedName>
</protein>
<evidence type="ECO:0000313" key="2">
    <source>
        <dbReference type="EMBL" id="KAK5818680.1"/>
    </source>
</evidence>